<evidence type="ECO:0000313" key="9">
    <source>
        <dbReference type="Proteomes" id="UP000295781"/>
    </source>
</evidence>
<name>A0A4P2PUJ8_SORCE</name>
<proteinExistence type="predicted"/>
<feature type="binding site" evidence="6">
    <location>
        <position position="299"/>
    </location>
    <ligand>
        <name>Fe cation</name>
        <dbReference type="ChEBI" id="CHEBI:24875"/>
    </ligand>
</feature>
<keyword evidence="3 8" id="KW-0560">Oxidoreductase</keyword>
<dbReference type="Pfam" id="PF20510">
    <property type="entry name" value="HgmA_N"/>
    <property type="match status" value="1"/>
</dbReference>
<dbReference type="Proteomes" id="UP000295781">
    <property type="component" value="Chromosome"/>
</dbReference>
<keyword evidence="2 8" id="KW-0223">Dioxygenase</keyword>
<evidence type="ECO:0000256" key="5">
    <source>
        <dbReference type="PIRSR" id="PIRSR605708-1"/>
    </source>
</evidence>
<dbReference type="GO" id="GO:0005737">
    <property type="term" value="C:cytoplasm"/>
    <property type="evidence" value="ECO:0007669"/>
    <property type="project" value="TreeGrafter"/>
</dbReference>
<dbReference type="GO" id="GO:0004411">
    <property type="term" value="F:homogentisate 1,2-dioxygenase activity"/>
    <property type="evidence" value="ECO:0007669"/>
    <property type="project" value="UniProtKB-EC"/>
</dbReference>
<keyword evidence="4 6" id="KW-0408">Iron</keyword>
<evidence type="ECO:0000259" key="7">
    <source>
        <dbReference type="Pfam" id="PF20510"/>
    </source>
</evidence>
<dbReference type="EMBL" id="CP012670">
    <property type="protein sequence ID" value="AUX20171.1"/>
    <property type="molecule type" value="Genomic_DNA"/>
</dbReference>
<organism evidence="8 9">
    <name type="scientific">Sorangium cellulosum</name>
    <name type="common">Polyangium cellulosum</name>
    <dbReference type="NCBI Taxonomy" id="56"/>
    <lineage>
        <taxon>Bacteria</taxon>
        <taxon>Pseudomonadati</taxon>
        <taxon>Myxococcota</taxon>
        <taxon>Polyangia</taxon>
        <taxon>Polyangiales</taxon>
        <taxon>Polyangiaceae</taxon>
        <taxon>Sorangium</taxon>
    </lineage>
</organism>
<feature type="binding site" evidence="6">
    <location>
        <position position="335"/>
    </location>
    <ligand>
        <name>homogentisate</name>
        <dbReference type="ChEBI" id="CHEBI:16169"/>
    </ligand>
</feature>
<dbReference type="PANTHER" id="PTHR11056">
    <property type="entry name" value="HOMOGENTISATE 1,2-DIOXYGENASE"/>
    <property type="match status" value="1"/>
</dbReference>
<evidence type="ECO:0000256" key="1">
    <source>
        <dbReference type="ARBA" id="ARBA00022723"/>
    </source>
</evidence>
<dbReference type="InterPro" id="IPR005708">
    <property type="entry name" value="Homogentis_dOase"/>
</dbReference>
<comment type="cofactor">
    <cofactor evidence="6">
        <name>Fe cation</name>
        <dbReference type="ChEBI" id="CHEBI:24875"/>
    </cofactor>
</comment>
<reference evidence="8 9" key="1">
    <citation type="submission" date="2015-09" db="EMBL/GenBank/DDBJ databases">
        <title>Sorangium comparison.</title>
        <authorList>
            <person name="Zaburannyi N."/>
            <person name="Bunk B."/>
            <person name="Overmann J."/>
            <person name="Mueller R."/>
        </authorList>
    </citation>
    <scope>NUCLEOTIDE SEQUENCE [LARGE SCALE GENOMIC DNA]</scope>
    <source>
        <strain evidence="8 9">So ceGT47</strain>
    </source>
</reference>
<accession>A0A4P2PUJ8</accession>
<dbReference type="GO" id="GO:0006559">
    <property type="term" value="P:L-phenylalanine catabolic process"/>
    <property type="evidence" value="ECO:0007669"/>
    <property type="project" value="InterPro"/>
</dbReference>
<dbReference type="OrthoDB" id="9811253at2"/>
<dbReference type="GO" id="GO:0046872">
    <property type="term" value="F:metal ion binding"/>
    <property type="evidence" value="ECO:0007669"/>
    <property type="project" value="UniProtKB-KW"/>
</dbReference>
<dbReference type="InterPro" id="IPR046452">
    <property type="entry name" value="HgmA_N"/>
</dbReference>
<dbReference type="RefSeq" id="WP_129345160.1">
    <property type="nucleotide sequence ID" value="NZ_CP012670.1"/>
</dbReference>
<evidence type="ECO:0000313" key="8">
    <source>
        <dbReference type="EMBL" id="AUX20171.1"/>
    </source>
</evidence>
<evidence type="ECO:0000256" key="4">
    <source>
        <dbReference type="ARBA" id="ARBA00023004"/>
    </source>
</evidence>
<feature type="active site" description="Proton acceptor" evidence="5">
    <location>
        <position position="262"/>
    </location>
</feature>
<protein>
    <submittedName>
        <fullName evidence="8">Homogentisate 1,2-dioxygenase</fullName>
        <ecNumber evidence="8">1.13.11.5</ecNumber>
    </submittedName>
</protein>
<feature type="binding site" evidence="6">
    <location>
        <position position="335"/>
    </location>
    <ligand>
        <name>Fe cation</name>
        <dbReference type="ChEBI" id="CHEBI:24875"/>
    </ligand>
</feature>
<evidence type="ECO:0000256" key="3">
    <source>
        <dbReference type="ARBA" id="ARBA00023002"/>
    </source>
</evidence>
<evidence type="ECO:0000256" key="6">
    <source>
        <dbReference type="PIRSR" id="PIRSR605708-2"/>
    </source>
</evidence>
<dbReference type="InterPro" id="IPR011051">
    <property type="entry name" value="RmlC_Cupin_sf"/>
</dbReference>
<keyword evidence="1 6" id="KW-0479">Metal-binding</keyword>
<sequence length="386" mass="42741">MLDRVAFGSVPRKHHIALRSEAGELRYEECLTREGFDGPYTIAYHERRPHEHRLARAEHGFALPVAAPARPLAKRHYRSQDLPRRGGPAIDCRVPLLFNDDVVIGIAEPDAADPVYFANADADELLFVFQGGGVLRTMLGDLRFEQDDYVVVPKGLFHRFIPDAAPQRWLSIEAADVHLPRKWRNEVGQLRMDAPYSHRDFRRPTFVGPLDEGIRALVVKRGGAFHGFACERSPLDVVGWDGTVYPFAFPILSFQARVGLVHLPPDWHGTFAARGALVCSFVPRPVDFHPEAIPCPYPHASVDCDEILFYCRGNFTSRRGVGPGSLSHHPAGVPHGPHPGAYEASLGSRATSELAVMLDTIRPLAATPFALEVEDPGYQDSFIAGP</sequence>
<dbReference type="AlphaFoldDB" id="A0A4P2PUJ8"/>
<evidence type="ECO:0000256" key="2">
    <source>
        <dbReference type="ARBA" id="ARBA00022964"/>
    </source>
</evidence>
<gene>
    <name evidence="8" type="primary">hmgA</name>
    <name evidence="8" type="ORF">SOCEGT47_006350</name>
</gene>
<dbReference type="SUPFAM" id="SSF51182">
    <property type="entry name" value="RmlC-like cupins"/>
    <property type="match status" value="1"/>
</dbReference>
<dbReference type="EC" id="1.13.11.5" evidence="8"/>
<feature type="binding site" evidence="6">
    <location>
        <position position="305"/>
    </location>
    <ligand>
        <name>Fe cation</name>
        <dbReference type="ChEBI" id="CHEBI:24875"/>
    </ligand>
</feature>
<dbReference type="GO" id="GO:0006570">
    <property type="term" value="P:tyrosine metabolic process"/>
    <property type="evidence" value="ECO:0007669"/>
    <property type="project" value="InterPro"/>
</dbReference>
<feature type="domain" description="Homogentisate 1,2-dioxygenase N-terminal" evidence="7">
    <location>
        <begin position="115"/>
        <end position="249"/>
    </location>
</feature>
<dbReference type="PANTHER" id="PTHR11056:SF0">
    <property type="entry name" value="HOMOGENTISATE 1,2-DIOXYGENASE"/>
    <property type="match status" value="1"/>
</dbReference>